<comment type="caution">
    <text evidence="7">The sequence shown here is derived from an EMBL/GenBank/DDBJ whole genome shotgun (WGS) entry which is preliminary data.</text>
</comment>
<dbReference type="EMBL" id="JBHSBU010000001">
    <property type="protein sequence ID" value="MFC4160669.1"/>
    <property type="molecule type" value="Genomic_DNA"/>
</dbReference>
<evidence type="ECO:0000313" key="8">
    <source>
        <dbReference type="Proteomes" id="UP001595791"/>
    </source>
</evidence>
<proteinExistence type="inferred from homology"/>
<gene>
    <name evidence="7" type="ORF">ACFOW7_15115</name>
</gene>
<dbReference type="CDD" id="cd07720">
    <property type="entry name" value="OPHC2-like_MBL-fold"/>
    <property type="match status" value="1"/>
</dbReference>
<accession>A0ABV8MRH6</accession>
<keyword evidence="4" id="KW-0862">Zinc</keyword>
<reference evidence="8" key="1">
    <citation type="journal article" date="2019" name="Int. J. Syst. Evol. Microbiol.">
        <title>The Global Catalogue of Microorganisms (GCM) 10K type strain sequencing project: providing services to taxonomists for standard genome sequencing and annotation.</title>
        <authorList>
            <consortium name="The Broad Institute Genomics Platform"/>
            <consortium name="The Broad Institute Genome Sequencing Center for Infectious Disease"/>
            <person name="Wu L."/>
            <person name="Ma J."/>
        </authorList>
    </citation>
    <scope>NUCLEOTIDE SEQUENCE [LARGE SCALE GENOMIC DNA]</scope>
    <source>
        <strain evidence="8">LMG 29894</strain>
    </source>
</reference>
<dbReference type="PANTHER" id="PTHR42978">
    <property type="entry name" value="QUORUM-QUENCHING LACTONASE YTNP-RELATED-RELATED"/>
    <property type="match status" value="1"/>
</dbReference>
<dbReference type="PANTHER" id="PTHR42978:SF6">
    <property type="entry name" value="QUORUM-QUENCHING LACTONASE YTNP-RELATED"/>
    <property type="match status" value="1"/>
</dbReference>
<evidence type="ECO:0000256" key="2">
    <source>
        <dbReference type="ARBA" id="ARBA00022723"/>
    </source>
</evidence>
<evidence type="ECO:0000256" key="4">
    <source>
        <dbReference type="ARBA" id="ARBA00022833"/>
    </source>
</evidence>
<keyword evidence="2" id="KW-0479">Metal-binding</keyword>
<feature type="signal peptide" evidence="5">
    <location>
        <begin position="1"/>
        <end position="34"/>
    </location>
</feature>
<evidence type="ECO:0000256" key="3">
    <source>
        <dbReference type="ARBA" id="ARBA00022801"/>
    </source>
</evidence>
<dbReference type="SMART" id="SM00849">
    <property type="entry name" value="Lactamase_B"/>
    <property type="match status" value="1"/>
</dbReference>
<dbReference type="InterPro" id="IPR001279">
    <property type="entry name" value="Metallo-B-lactamas"/>
</dbReference>
<evidence type="ECO:0000259" key="6">
    <source>
        <dbReference type="SMART" id="SM00849"/>
    </source>
</evidence>
<dbReference type="InterPro" id="IPR036866">
    <property type="entry name" value="RibonucZ/Hydroxyglut_hydro"/>
</dbReference>
<comment type="similarity">
    <text evidence="1">Belongs to the metallo-beta-lactamase superfamily.</text>
</comment>
<dbReference type="Pfam" id="PF00753">
    <property type="entry name" value="Lactamase_B"/>
    <property type="match status" value="1"/>
</dbReference>
<evidence type="ECO:0000313" key="7">
    <source>
        <dbReference type="EMBL" id="MFC4160669.1"/>
    </source>
</evidence>
<sequence>MPALPTPLLRSALIAALSALPAVGLTLTPPSSHAAAPQVKTQAPGFYRMMLGDFEITALSDGTITLPLEKLLTDTTPAQIRSLQARANLGSEVETSINAFLINTGSQLLLVDSGAGRLFGEQGGRLLTSLQAAGYRAEEVDAVLVTHVHSDHSGGLAVDGKRVFPNATVYTDQREAEFWLNPANQAKAAQRHRHSFSEATTALAPYAAAGRLKTISQDTELFPGVRSMAVPGHTPGHTFYVVESQGQQLQFWGDTVHAQHVQFPNPAVTIQFDIDSPAAAKQRKRVFADAAARQYWVAASHIAFPGIGHLRKETSGFSWVPANYAIPR</sequence>
<dbReference type="SUPFAM" id="SSF56281">
    <property type="entry name" value="Metallo-hydrolase/oxidoreductase"/>
    <property type="match status" value="1"/>
</dbReference>
<evidence type="ECO:0000256" key="1">
    <source>
        <dbReference type="ARBA" id="ARBA00007749"/>
    </source>
</evidence>
<keyword evidence="8" id="KW-1185">Reference proteome</keyword>
<dbReference type="Gene3D" id="3.60.15.10">
    <property type="entry name" value="Ribonuclease Z/Hydroxyacylglutathione hydrolase-like"/>
    <property type="match status" value="1"/>
</dbReference>
<evidence type="ECO:0000256" key="5">
    <source>
        <dbReference type="SAM" id="SignalP"/>
    </source>
</evidence>
<feature type="chain" id="PRO_5046477520" evidence="5">
    <location>
        <begin position="35"/>
        <end position="328"/>
    </location>
</feature>
<dbReference type="Proteomes" id="UP001595791">
    <property type="component" value="Unassembled WGS sequence"/>
</dbReference>
<keyword evidence="5" id="KW-0732">Signal</keyword>
<dbReference type="RefSeq" id="WP_378165749.1">
    <property type="nucleotide sequence ID" value="NZ_JBHSBU010000001.1"/>
</dbReference>
<feature type="domain" description="Metallo-beta-lactamase" evidence="6">
    <location>
        <begin position="96"/>
        <end position="301"/>
    </location>
</feature>
<protein>
    <submittedName>
        <fullName evidence="7">MBL fold metallo-hydrolase</fullName>
    </submittedName>
</protein>
<name>A0ABV8MRH6_9NEIS</name>
<dbReference type="InterPro" id="IPR051013">
    <property type="entry name" value="MBL_superfamily_lactonases"/>
</dbReference>
<keyword evidence="3" id="KW-0378">Hydrolase</keyword>
<organism evidence="7 8">
    <name type="scientific">Chitinimonas lacunae</name>
    <dbReference type="NCBI Taxonomy" id="1963018"/>
    <lineage>
        <taxon>Bacteria</taxon>
        <taxon>Pseudomonadati</taxon>
        <taxon>Pseudomonadota</taxon>
        <taxon>Betaproteobacteria</taxon>
        <taxon>Neisseriales</taxon>
        <taxon>Chitinibacteraceae</taxon>
        <taxon>Chitinimonas</taxon>
    </lineage>
</organism>